<evidence type="ECO:0000259" key="1">
    <source>
        <dbReference type="Pfam" id="PF13966"/>
    </source>
</evidence>
<dbReference type="PANTHER" id="PTHR33116:SF66">
    <property type="entry name" value="REVERSE TRANSCRIPTASE ZINC-BINDING DOMAIN-CONTAINING PROTEIN"/>
    <property type="match status" value="1"/>
</dbReference>
<sequence>TCELCNKEEESIDHLFFSCPYTSKVWTVLLKWQGISRKAMQWNEELNWAVKYYKGRSIKAELYRLILAGAGYHVWQERNNRIFRGVKQTIQELVRTIAQAIQERGRCIQRLQVSLDEM</sequence>
<proteinExistence type="predicted"/>
<evidence type="ECO:0000313" key="3">
    <source>
        <dbReference type="Proteomes" id="UP000187609"/>
    </source>
</evidence>
<accession>A0A1J6KR82</accession>
<dbReference type="STRING" id="49451.A0A1J6KR82"/>
<keyword evidence="3" id="KW-1185">Reference proteome</keyword>
<dbReference type="Pfam" id="PF13966">
    <property type="entry name" value="zf-RVT"/>
    <property type="match status" value="1"/>
</dbReference>
<feature type="non-terminal residue" evidence="2">
    <location>
        <position position="118"/>
    </location>
</feature>
<dbReference type="AlphaFoldDB" id="A0A1J6KR82"/>
<reference evidence="2" key="1">
    <citation type="submission" date="2016-11" db="EMBL/GenBank/DDBJ databases">
        <title>The genome of Nicotiana attenuata.</title>
        <authorList>
            <person name="Xu S."/>
            <person name="Brockmoeller T."/>
            <person name="Gaquerel E."/>
            <person name="Navarro A."/>
            <person name="Kuhl H."/>
            <person name="Gase K."/>
            <person name="Ling Z."/>
            <person name="Zhou W."/>
            <person name="Kreitzer C."/>
            <person name="Stanke M."/>
            <person name="Tang H."/>
            <person name="Lyons E."/>
            <person name="Pandey P."/>
            <person name="Pandey S.P."/>
            <person name="Timmermann B."/>
            <person name="Baldwin I.T."/>
        </authorList>
    </citation>
    <scope>NUCLEOTIDE SEQUENCE [LARGE SCALE GENOMIC DNA]</scope>
    <source>
        <strain evidence="2">UT</strain>
    </source>
</reference>
<dbReference type="OMA" id="QEVEWAY"/>
<feature type="non-terminal residue" evidence="2">
    <location>
        <position position="1"/>
    </location>
</feature>
<organism evidence="2 3">
    <name type="scientific">Nicotiana attenuata</name>
    <name type="common">Coyote tobacco</name>
    <dbReference type="NCBI Taxonomy" id="49451"/>
    <lineage>
        <taxon>Eukaryota</taxon>
        <taxon>Viridiplantae</taxon>
        <taxon>Streptophyta</taxon>
        <taxon>Embryophyta</taxon>
        <taxon>Tracheophyta</taxon>
        <taxon>Spermatophyta</taxon>
        <taxon>Magnoliopsida</taxon>
        <taxon>eudicotyledons</taxon>
        <taxon>Gunneridae</taxon>
        <taxon>Pentapetalae</taxon>
        <taxon>asterids</taxon>
        <taxon>lamiids</taxon>
        <taxon>Solanales</taxon>
        <taxon>Solanaceae</taxon>
        <taxon>Nicotianoideae</taxon>
        <taxon>Nicotianeae</taxon>
        <taxon>Nicotiana</taxon>
    </lineage>
</organism>
<feature type="domain" description="Reverse transcriptase zinc-binding" evidence="1">
    <location>
        <begin position="1"/>
        <end position="26"/>
    </location>
</feature>
<dbReference type="InterPro" id="IPR026960">
    <property type="entry name" value="RVT-Znf"/>
</dbReference>
<comment type="caution">
    <text evidence="2">The sequence shown here is derived from an EMBL/GenBank/DDBJ whole genome shotgun (WGS) entry which is preliminary data.</text>
</comment>
<dbReference type="Gramene" id="OIT21665">
    <property type="protein sequence ID" value="OIT21665"/>
    <property type="gene ID" value="A4A49_65702"/>
</dbReference>
<protein>
    <recommendedName>
        <fullName evidence="1">Reverse transcriptase zinc-binding domain-containing protein</fullName>
    </recommendedName>
</protein>
<dbReference type="Proteomes" id="UP000187609">
    <property type="component" value="Unassembled WGS sequence"/>
</dbReference>
<name>A0A1J6KR82_NICAT</name>
<dbReference type="EMBL" id="MJEQ01004180">
    <property type="protein sequence ID" value="OIT21665.1"/>
    <property type="molecule type" value="Genomic_DNA"/>
</dbReference>
<dbReference type="PANTHER" id="PTHR33116">
    <property type="entry name" value="REVERSE TRANSCRIPTASE ZINC-BINDING DOMAIN-CONTAINING PROTEIN-RELATED-RELATED"/>
    <property type="match status" value="1"/>
</dbReference>
<gene>
    <name evidence="2" type="ORF">A4A49_65702</name>
</gene>
<evidence type="ECO:0000313" key="2">
    <source>
        <dbReference type="EMBL" id="OIT21665.1"/>
    </source>
</evidence>